<feature type="signal peptide" evidence="4">
    <location>
        <begin position="1"/>
        <end position="25"/>
    </location>
</feature>
<evidence type="ECO:0000256" key="3">
    <source>
        <dbReference type="RuleBase" id="RU003616"/>
    </source>
</evidence>
<dbReference type="InterPro" id="IPR002068">
    <property type="entry name" value="A-crystallin/Hsp20_dom"/>
</dbReference>
<evidence type="ECO:0000256" key="1">
    <source>
        <dbReference type="ARBA" id="ARBA00023016"/>
    </source>
</evidence>
<accession>A0AAV3RXX8</accession>
<evidence type="ECO:0000259" key="5">
    <source>
        <dbReference type="PROSITE" id="PS01031"/>
    </source>
</evidence>
<keyword evidence="1" id="KW-0346">Stress response</keyword>
<evidence type="ECO:0000256" key="4">
    <source>
        <dbReference type="SAM" id="SignalP"/>
    </source>
</evidence>
<dbReference type="AlphaFoldDB" id="A0AAV3RXX8"/>
<dbReference type="Proteomes" id="UP001454036">
    <property type="component" value="Unassembled WGS sequence"/>
</dbReference>
<feature type="chain" id="PRO_5043674384" description="SHSP domain-containing protein" evidence="4">
    <location>
        <begin position="26"/>
        <end position="171"/>
    </location>
</feature>
<protein>
    <recommendedName>
        <fullName evidence="5">SHSP domain-containing protein</fullName>
    </recommendedName>
</protein>
<dbReference type="InterPro" id="IPR031107">
    <property type="entry name" value="Small_HSP"/>
</dbReference>
<dbReference type="PROSITE" id="PS01031">
    <property type="entry name" value="SHSP"/>
    <property type="match status" value="1"/>
</dbReference>
<comment type="caution">
    <text evidence="6">The sequence shown here is derived from an EMBL/GenBank/DDBJ whole genome shotgun (WGS) entry which is preliminary data.</text>
</comment>
<keyword evidence="4" id="KW-0732">Signal</keyword>
<dbReference type="Pfam" id="PF00011">
    <property type="entry name" value="HSP20"/>
    <property type="match status" value="1"/>
</dbReference>
<comment type="similarity">
    <text evidence="2 3">Belongs to the small heat shock protein (HSP20) family.</text>
</comment>
<proteinExistence type="inferred from homology"/>
<dbReference type="PANTHER" id="PTHR11527">
    <property type="entry name" value="HEAT-SHOCK PROTEIN 20 FAMILY MEMBER"/>
    <property type="match status" value="1"/>
</dbReference>
<name>A0AAV3RXX8_LITER</name>
<reference evidence="6 7" key="1">
    <citation type="submission" date="2024-01" db="EMBL/GenBank/DDBJ databases">
        <title>The complete chloroplast genome sequence of Lithospermum erythrorhizon: insights into the phylogenetic relationship among Boraginaceae species and the maternal lineages of purple gromwells.</title>
        <authorList>
            <person name="Okada T."/>
            <person name="Watanabe K."/>
        </authorList>
    </citation>
    <scope>NUCLEOTIDE SEQUENCE [LARGE SCALE GENOMIC DNA]</scope>
</reference>
<gene>
    <name evidence="6" type="ORF">LIER_33879</name>
</gene>
<organism evidence="6 7">
    <name type="scientific">Lithospermum erythrorhizon</name>
    <name type="common">Purple gromwell</name>
    <name type="synonym">Lithospermum officinale var. erythrorhizon</name>
    <dbReference type="NCBI Taxonomy" id="34254"/>
    <lineage>
        <taxon>Eukaryota</taxon>
        <taxon>Viridiplantae</taxon>
        <taxon>Streptophyta</taxon>
        <taxon>Embryophyta</taxon>
        <taxon>Tracheophyta</taxon>
        <taxon>Spermatophyta</taxon>
        <taxon>Magnoliopsida</taxon>
        <taxon>eudicotyledons</taxon>
        <taxon>Gunneridae</taxon>
        <taxon>Pentapetalae</taxon>
        <taxon>asterids</taxon>
        <taxon>lamiids</taxon>
        <taxon>Boraginales</taxon>
        <taxon>Boraginaceae</taxon>
        <taxon>Boraginoideae</taxon>
        <taxon>Lithospermeae</taxon>
        <taxon>Lithospermum</taxon>
    </lineage>
</organism>
<sequence length="171" mass="19965">MEHSIRALFLHGYILLSVMFAPSEGAFESLWPAIEPKDPWWYWWDTFMESFRHSKLSIETLQEHIITFDAPGMDIKSVKIEVLIHKWELHLSMERKKEGEKGHNQRYAERSHGKFIRKLKLPKNVDVKSFKSGLVNGVLSVFISKQFHDGIKSHKVNIDGNIVKHGSREEL</sequence>
<dbReference type="InterPro" id="IPR008978">
    <property type="entry name" value="HSP20-like_chaperone"/>
</dbReference>
<dbReference type="Gene3D" id="2.60.40.790">
    <property type="match status" value="1"/>
</dbReference>
<dbReference type="SUPFAM" id="SSF49764">
    <property type="entry name" value="HSP20-like chaperones"/>
    <property type="match status" value="1"/>
</dbReference>
<evidence type="ECO:0000313" key="7">
    <source>
        <dbReference type="Proteomes" id="UP001454036"/>
    </source>
</evidence>
<dbReference type="EMBL" id="BAABME010013850">
    <property type="protein sequence ID" value="GAA0186591.1"/>
    <property type="molecule type" value="Genomic_DNA"/>
</dbReference>
<feature type="domain" description="SHSP" evidence="5">
    <location>
        <begin position="46"/>
        <end position="161"/>
    </location>
</feature>
<evidence type="ECO:0000313" key="6">
    <source>
        <dbReference type="EMBL" id="GAA0186591.1"/>
    </source>
</evidence>
<evidence type="ECO:0000256" key="2">
    <source>
        <dbReference type="PROSITE-ProRule" id="PRU00285"/>
    </source>
</evidence>
<keyword evidence="7" id="KW-1185">Reference proteome</keyword>